<dbReference type="InterPro" id="IPR046532">
    <property type="entry name" value="DUF6597"/>
</dbReference>
<dbReference type="InterPro" id="IPR020449">
    <property type="entry name" value="Tscrpt_reg_AraC-type_HTH"/>
</dbReference>
<keyword evidence="3" id="KW-0804">Transcription</keyword>
<dbReference type="AlphaFoldDB" id="A0A2D0MYQ0"/>
<dbReference type="SUPFAM" id="SSF46689">
    <property type="entry name" value="Homeodomain-like"/>
    <property type="match status" value="1"/>
</dbReference>
<keyword evidence="6" id="KW-1185">Reference proteome</keyword>
<dbReference type="Proteomes" id="UP000223913">
    <property type="component" value="Unassembled WGS sequence"/>
</dbReference>
<dbReference type="GO" id="GO:0003700">
    <property type="term" value="F:DNA-binding transcription factor activity"/>
    <property type="evidence" value="ECO:0007669"/>
    <property type="project" value="InterPro"/>
</dbReference>
<dbReference type="InterPro" id="IPR018060">
    <property type="entry name" value="HTH_AraC"/>
</dbReference>
<dbReference type="Pfam" id="PF20240">
    <property type="entry name" value="DUF6597"/>
    <property type="match status" value="1"/>
</dbReference>
<dbReference type="RefSeq" id="WP_099155607.1">
    <property type="nucleotide sequence ID" value="NZ_PDUD01000066.1"/>
</dbReference>
<dbReference type="PRINTS" id="PR00032">
    <property type="entry name" value="HTHARAC"/>
</dbReference>
<dbReference type="InterPro" id="IPR009057">
    <property type="entry name" value="Homeodomain-like_sf"/>
</dbReference>
<keyword evidence="2" id="KW-0238">DNA-binding</keyword>
<evidence type="ECO:0000259" key="4">
    <source>
        <dbReference type="PROSITE" id="PS01124"/>
    </source>
</evidence>
<dbReference type="PROSITE" id="PS01124">
    <property type="entry name" value="HTH_ARAC_FAMILY_2"/>
    <property type="match status" value="1"/>
</dbReference>
<sequence>MVETAFFRAYKPKKLEGLVSMIWEHKMDPLTSFQRQTIFPSGCHGLFFRLGQQPPMITIGEQSTIGGDPLHEFGFIGGLQTNTISLNFESYHFLGVELQPAATYALFGLPAKELANNSLEGSLIFRDMHLLEEQLLEIKTFEQRAAIVENWLSRFFQPDSEVSMAIQMESVLKKLSQTEPVGQLPYEKLLGYSRSQTHRLFMKWFGLSPGIYWRYKKFLQGLQTIHHHDDKTLTEVAHASGFYDQAHFTRTFKEFTGMLPKVYQRDKSPIPGHILA</sequence>
<dbReference type="Gene3D" id="1.10.10.60">
    <property type="entry name" value="Homeodomain-like"/>
    <property type="match status" value="1"/>
</dbReference>
<evidence type="ECO:0000256" key="3">
    <source>
        <dbReference type="ARBA" id="ARBA00023163"/>
    </source>
</evidence>
<dbReference type="Pfam" id="PF12833">
    <property type="entry name" value="HTH_18"/>
    <property type="match status" value="1"/>
</dbReference>
<accession>A0A2D0MYQ0</accession>
<dbReference type="GO" id="GO:0043565">
    <property type="term" value="F:sequence-specific DNA binding"/>
    <property type="evidence" value="ECO:0007669"/>
    <property type="project" value="InterPro"/>
</dbReference>
<dbReference type="PANTHER" id="PTHR46796:SF13">
    <property type="entry name" value="HTH-TYPE TRANSCRIPTIONAL ACTIVATOR RHAS"/>
    <property type="match status" value="1"/>
</dbReference>
<proteinExistence type="predicted"/>
<dbReference type="InterPro" id="IPR050204">
    <property type="entry name" value="AraC_XylS_family_regulators"/>
</dbReference>
<evidence type="ECO:0000313" key="5">
    <source>
        <dbReference type="EMBL" id="PHN01009.1"/>
    </source>
</evidence>
<dbReference type="SMART" id="SM00342">
    <property type="entry name" value="HTH_ARAC"/>
    <property type="match status" value="1"/>
</dbReference>
<dbReference type="PANTHER" id="PTHR46796">
    <property type="entry name" value="HTH-TYPE TRANSCRIPTIONAL ACTIVATOR RHAS-RELATED"/>
    <property type="match status" value="1"/>
</dbReference>
<dbReference type="OrthoDB" id="635259at2"/>
<organism evidence="5 6">
    <name type="scientific">Flavilitoribacter nigricans (strain ATCC 23147 / DSM 23189 / NBRC 102662 / NCIMB 1420 / SS-2)</name>
    <name type="common">Lewinella nigricans</name>
    <dbReference type="NCBI Taxonomy" id="1122177"/>
    <lineage>
        <taxon>Bacteria</taxon>
        <taxon>Pseudomonadati</taxon>
        <taxon>Bacteroidota</taxon>
        <taxon>Saprospiria</taxon>
        <taxon>Saprospirales</taxon>
        <taxon>Lewinellaceae</taxon>
        <taxon>Flavilitoribacter</taxon>
    </lineage>
</organism>
<keyword evidence="1" id="KW-0805">Transcription regulation</keyword>
<dbReference type="EMBL" id="PDUD01000066">
    <property type="protein sequence ID" value="PHN01009.1"/>
    <property type="molecule type" value="Genomic_DNA"/>
</dbReference>
<name>A0A2D0MYQ0_FLAN2</name>
<evidence type="ECO:0000256" key="1">
    <source>
        <dbReference type="ARBA" id="ARBA00023015"/>
    </source>
</evidence>
<reference evidence="5 6" key="1">
    <citation type="submission" date="2017-10" db="EMBL/GenBank/DDBJ databases">
        <title>The draft genome sequence of Lewinella nigricans NBRC 102662.</title>
        <authorList>
            <person name="Wang K."/>
        </authorList>
    </citation>
    <scope>NUCLEOTIDE SEQUENCE [LARGE SCALE GENOMIC DNA]</scope>
    <source>
        <strain evidence="5 6">NBRC 102662</strain>
    </source>
</reference>
<gene>
    <name evidence="5" type="ORF">CRP01_39420</name>
</gene>
<feature type="domain" description="HTH araC/xylS-type" evidence="4">
    <location>
        <begin position="190"/>
        <end position="266"/>
    </location>
</feature>
<protein>
    <recommendedName>
        <fullName evidence="4">HTH araC/xylS-type domain-containing protein</fullName>
    </recommendedName>
</protein>
<evidence type="ECO:0000313" key="6">
    <source>
        <dbReference type="Proteomes" id="UP000223913"/>
    </source>
</evidence>
<evidence type="ECO:0000256" key="2">
    <source>
        <dbReference type="ARBA" id="ARBA00023125"/>
    </source>
</evidence>
<comment type="caution">
    <text evidence="5">The sequence shown here is derived from an EMBL/GenBank/DDBJ whole genome shotgun (WGS) entry which is preliminary data.</text>
</comment>